<gene>
    <name evidence="1" type="ORF">BBP00_00007387</name>
</gene>
<accession>A0A3F2RIE7</accession>
<comment type="caution">
    <text evidence="1">The sequence shown here is derived from an EMBL/GenBank/DDBJ whole genome shotgun (WGS) entry which is preliminary data.</text>
</comment>
<dbReference type="OrthoDB" id="74503at2759"/>
<dbReference type="EMBL" id="MBDO02000296">
    <property type="protein sequence ID" value="RLN57723.1"/>
    <property type="molecule type" value="Genomic_DNA"/>
</dbReference>
<name>A0A3F2RIE7_9STRA</name>
<organism evidence="1 2">
    <name type="scientific">Phytophthora kernoviae</name>
    <dbReference type="NCBI Taxonomy" id="325452"/>
    <lineage>
        <taxon>Eukaryota</taxon>
        <taxon>Sar</taxon>
        <taxon>Stramenopiles</taxon>
        <taxon>Oomycota</taxon>
        <taxon>Peronosporomycetes</taxon>
        <taxon>Peronosporales</taxon>
        <taxon>Peronosporaceae</taxon>
        <taxon>Phytophthora</taxon>
    </lineage>
</organism>
<proteinExistence type="predicted"/>
<evidence type="ECO:0000313" key="1">
    <source>
        <dbReference type="EMBL" id="RLN57723.1"/>
    </source>
</evidence>
<evidence type="ECO:0000313" key="2">
    <source>
        <dbReference type="Proteomes" id="UP000277300"/>
    </source>
</evidence>
<reference evidence="1 2" key="1">
    <citation type="submission" date="2018-07" db="EMBL/GenBank/DDBJ databases">
        <title>Genome sequencing of oomycete isolates from Chile give support for New Zealand origin for Phytophthora kernoviae and make available the first Nothophytophthora sp. genome.</title>
        <authorList>
            <person name="Studholme D.J."/>
            <person name="Sanfuentes E."/>
            <person name="Panda P."/>
            <person name="Hill R."/>
            <person name="Sambles C."/>
            <person name="Grant M."/>
            <person name="Williams N.M."/>
            <person name="Mcdougal R.L."/>
        </authorList>
    </citation>
    <scope>NUCLEOTIDE SEQUENCE [LARGE SCALE GENOMIC DNA]</scope>
    <source>
        <strain evidence="1">Chile6</strain>
    </source>
</reference>
<protein>
    <submittedName>
        <fullName evidence="1">Uncharacterized protein</fullName>
    </submittedName>
</protein>
<dbReference type="AlphaFoldDB" id="A0A3F2RIE7"/>
<dbReference type="Proteomes" id="UP000277300">
    <property type="component" value="Unassembled WGS sequence"/>
</dbReference>
<sequence>MTSSFDVCFNPLSAVLTFVAGVCQNRGVMHAFMIGDDEDGNVNASGSAVDVKSSGVHLSTSQLAAGLLYRHGITATVLKAPKTVDEEDELSKDSFSSADAVFFISESLSTARGIASKFIEQGLVVEDNVCFVVEESLCDQTLPNKMLQAQSPLLVAATSMEMQDTGVMEGLEQELDQEQIVEEKEAGEQESVATCLSIADVSDETLQAVRKMLRRGRAPDVIQAEIYQAYGTQRVVTPSRIDQFSDMNV</sequence>